<evidence type="ECO:0000256" key="1">
    <source>
        <dbReference type="ARBA" id="ARBA00007592"/>
    </source>
</evidence>
<dbReference type="InterPro" id="IPR013785">
    <property type="entry name" value="Aldolase_TIM"/>
</dbReference>
<dbReference type="GO" id="GO:0047448">
    <property type="term" value="F:5-dehydro-4-deoxyglucarate dehydratase activity"/>
    <property type="evidence" value="ECO:0007669"/>
    <property type="project" value="UniProtKB-EC"/>
</dbReference>
<evidence type="ECO:0000313" key="5">
    <source>
        <dbReference type="Proteomes" id="UP001287059"/>
    </source>
</evidence>
<organism evidence="4 5">
    <name type="scientific">Mesorhizobium album</name>
    <dbReference type="NCBI Taxonomy" id="3072314"/>
    <lineage>
        <taxon>Bacteria</taxon>
        <taxon>Pseudomonadati</taxon>
        <taxon>Pseudomonadota</taxon>
        <taxon>Alphaproteobacteria</taxon>
        <taxon>Hyphomicrobiales</taxon>
        <taxon>Phyllobacteriaceae</taxon>
        <taxon>Mesorhizobium</taxon>
    </lineage>
</organism>
<dbReference type="EC" id="4.3.3.7" evidence="4"/>
<dbReference type="SUPFAM" id="SSF51569">
    <property type="entry name" value="Aldolase"/>
    <property type="match status" value="1"/>
</dbReference>
<comment type="caution">
    <text evidence="4">The sequence shown here is derived from an EMBL/GenBank/DDBJ whole genome shotgun (WGS) entry which is preliminary data.</text>
</comment>
<evidence type="ECO:0000256" key="3">
    <source>
        <dbReference type="PIRNR" id="PIRNR001365"/>
    </source>
</evidence>
<sequence>MSFKGIIPPVTTPFHQDGSIDRDGFCVMVEHLVASGVHGVIVGGTTGEYYAQSRDERVGLLKLAKTVVKGKVPLIAGVGAIRTEDCIEYALIAKDLKYDGILIGAPYYAVPTQLELANHALAIDKAANLPAMLYNYPGRTGTMMDLEFLDRVGRSTNFCAIKESSGSMNQLHALARDYPHIDLFCGMDDQALEFFAWGAKGWVCGAGNCLPAEHIALYEACVVEKDFSKGRQIMSALLPLMRVLEQGGKFVQSIKFGCELAGLPAGPVRRPMRALDEEQKRELETTIRTLKTVIAAITAKSQKRASENVIAINA</sequence>
<dbReference type="Gene3D" id="3.20.20.70">
    <property type="entry name" value="Aldolase class I"/>
    <property type="match status" value="1"/>
</dbReference>
<dbReference type="Proteomes" id="UP001287059">
    <property type="component" value="Unassembled WGS sequence"/>
</dbReference>
<dbReference type="GO" id="GO:0008840">
    <property type="term" value="F:4-hydroxy-tetrahydrodipicolinate synthase activity"/>
    <property type="evidence" value="ECO:0007669"/>
    <property type="project" value="UniProtKB-EC"/>
</dbReference>
<keyword evidence="2 3" id="KW-0456">Lyase</keyword>
<dbReference type="SMART" id="SM01130">
    <property type="entry name" value="DHDPS"/>
    <property type="match status" value="1"/>
</dbReference>
<proteinExistence type="inferred from homology"/>
<dbReference type="GO" id="GO:0008747">
    <property type="term" value="F:N-acetylneuraminate lyase activity"/>
    <property type="evidence" value="ECO:0007669"/>
    <property type="project" value="UniProtKB-EC"/>
</dbReference>
<dbReference type="EC" id="4.1.3.3" evidence="4"/>
<dbReference type="EC" id="4.2.1.41" evidence="4"/>
<dbReference type="PRINTS" id="PR00146">
    <property type="entry name" value="DHPICSNTHASE"/>
</dbReference>
<comment type="similarity">
    <text evidence="1 3">Belongs to the DapA family.</text>
</comment>
<dbReference type="EMBL" id="JAVIIW010000016">
    <property type="protein sequence ID" value="MDX8479903.1"/>
    <property type="molecule type" value="Genomic_DNA"/>
</dbReference>
<dbReference type="RefSeq" id="WP_320288217.1">
    <property type="nucleotide sequence ID" value="NZ_JAVIIW010000016.1"/>
</dbReference>
<evidence type="ECO:0000313" key="4">
    <source>
        <dbReference type="EMBL" id="MDX8479903.1"/>
    </source>
</evidence>
<protein>
    <submittedName>
        <fullName evidence="4">Dihydrodipicolinate synthase family protein</fullName>
        <ecNumber evidence="4">4.1.3.3</ecNumber>
        <ecNumber evidence="4">4.2.1.41</ecNumber>
        <ecNumber evidence="4">4.3.3.7</ecNumber>
    </submittedName>
</protein>
<dbReference type="PIRSF" id="PIRSF001365">
    <property type="entry name" value="DHDPS"/>
    <property type="match status" value="1"/>
</dbReference>
<gene>
    <name evidence="4" type="ORF">RFN28_15640</name>
</gene>
<dbReference type="PANTHER" id="PTHR12128:SF66">
    <property type="entry name" value="4-HYDROXY-2-OXOGLUTARATE ALDOLASE, MITOCHONDRIAL"/>
    <property type="match status" value="1"/>
</dbReference>
<dbReference type="PANTHER" id="PTHR12128">
    <property type="entry name" value="DIHYDRODIPICOLINATE SYNTHASE"/>
    <property type="match status" value="1"/>
</dbReference>
<keyword evidence="5" id="KW-1185">Reference proteome</keyword>
<dbReference type="CDD" id="cd00408">
    <property type="entry name" value="DHDPS-like"/>
    <property type="match status" value="1"/>
</dbReference>
<reference evidence="4 5" key="1">
    <citation type="submission" date="2023-08" db="EMBL/GenBank/DDBJ databases">
        <title>Implementing the SeqCode for naming new Mesorhizobium species isolated from Vachellia karroo root nodules.</title>
        <authorList>
            <person name="Van Lill M."/>
        </authorList>
    </citation>
    <scope>NUCLEOTIDE SEQUENCE [LARGE SCALE GENOMIC DNA]</scope>
    <source>
        <strain evidence="4 5">VK24D</strain>
    </source>
</reference>
<name>A0ABU4Y0S3_9HYPH</name>
<dbReference type="Pfam" id="PF00701">
    <property type="entry name" value="DHDPS"/>
    <property type="match status" value="1"/>
</dbReference>
<dbReference type="InterPro" id="IPR002220">
    <property type="entry name" value="DapA-like"/>
</dbReference>
<accession>A0ABU4Y0S3</accession>
<evidence type="ECO:0000256" key="2">
    <source>
        <dbReference type="ARBA" id="ARBA00023239"/>
    </source>
</evidence>